<keyword evidence="3" id="KW-1185">Reference proteome</keyword>
<dbReference type="PANTHER" id="PTHR23021">
    <property type="entry name" value="SERPENTINE RECEPTOR, CLASS T"/>
    <property type="match status" value="1"/>
</dbReference>
<sequence length="371" mass="42693">MSSSSSKMTLFYMLTNSFELWPDAYECSENTKYPETRWPRFGIYLISSGSILIVLYSLCFIAIFKVKKLSPAYQLMLILSVFDITSLSVGSVITGFLTYHGIFFCQYPRFFYISGCIAMFTWLTNCVTCIILAIERCAEVNPRFFLYFLFERRVFKLVLLFISVYGINSLMFSKPVIFSPEYSTFVFDPMIGKDPTLYTNSWLTVNNLMIAVSSTTLYFYLCYYLIFKFGYSTSMWLYKSKRQVFISDFFGIFRKFTKFQIVMQGVIMCLFHSAAACVYEYMAYFSSPLYLIVTGQTLWQLASGCLSVVYLTLNRTIKNSVVKMVIPKAIRKKFGLHIGVEELLEIERAADNGGVSSLNAAGFIVKFDNFV</sequence>
<feature type="transmembrane region" description="Helical" evidence="1">
    <location>
        <begin position="111"/>
        <end position="134"/>
    </location>
</feature>
<feature type="transmembrane region" description="Helical" evidence="1">
    <location>
        <begin position="41"/>
        <end position="64"/>
    </location>
</feature>
<protein>
    <submittedName>
        <fullName evidence="2">Uncharacterized protein</fullName>
    </submittedName>
</protein>
<feature type="transmembrane region" description="Helical" evidence="1">
    <location>
        <begin position="154"/>
        <end position="172"/>
    </location>
</feature>
<dbReference type="STRING" id="31234.E3LHT9"/>
<dbReference type="Proteomes" id="UP000008281">
    <property type="component" value="Unassembled WGS sequence"/>
</dbReference>
<feature type="transmembrane region" description="Helical" evidence="1">
    <location>
        <begin position="259"/>
        <end position="282"/>
    </location>
</feature>
<dbReference type="InParanoid" id="E3LHT9"/>
<keyword evidence="1" id="KW-0472">Membrane</keyword>
<keyword evidence="1" id="KW-1133">Transmembrane helix</keyword>
<evidence type="ECO:0000256" key="1">
    <source>
        <dbReference type="SAM" id="Phobius"/>
    </source>
</evidence>
<dbReference type="Pfam" id="PF10321">
    <property type="entry name" value="7TM_GPCR_Srt"/>
    <property type="match status" value="2"/>
</dbReference>
<dbReference type="PANTHER" id="PTHR23021:SF19">
    <property type="entry name" value="SERPENTINE RECEPTOR, CLASS T"/>
    <property type="match status" value="1"/>
</dbReference>
<evidence type="ECO:0000313" key="2">
    <source>
        <dbReference type="EMBL" id="EFO95351.1"/>
    </source>
</evidence>
<dbReference type="InterPro" id="IPR019425">
    <property type="entry name" value="7TM_GPCR_serpentine_rcpt_Srt"/>
</dbReference>
<evidence type="ECO:0000313" key="3">
    <source>
        <dbReference type="Proteomes" id="UP000008281"/>
    </source>
</evidence>
<feature type="transmembrane region" description="Helical" evidence="1">
    <location>
        <begin position="288"/>
        <end position="313"/>
    </location>
</feature>
<proteinExistence type="predicted"/>
<name>E3LHT9_CAERE</name>
<dbReference type="OMA" id="YEYMAYF"/>
<keyword evidence="1" id="KW-0812">Transmembrane</keyword>
<dbReference type="EMBL" id="DS268409">
    <property type="protein sequence ID" value="EFO95351.1"/>
    <property type="molecule type" value="Genomic_DNA"/>
</dbReference>
<dbReference type="eggNOG" id="ENOG502TJBR">
    <property type="taxonomic scope" value="Eukaryota"/>
</dbReference>
<reference evidence="2" key="1">
    <citation type="submission" date="2007-07" db="EMBL/GenBank/DDBJ databases">
        <title>PCAP assembly of the Caenorhabditis remanei genome.</title>
        <authorList>
            <consortium name="The Caenorhabditis remanei Sequencing Consortium"/>
            <person name="Wilson R.K."/>
        </authorList>
    </citation>
    <scope>NUCLEOTIDE SEQUENCE [LARGE SCALE GENOMIC DNA]</scope>
    <source>
        <strain evidence="2">PB4641</strain>
    </source>
</reference>
<accession>E3LHT9</accession>
<dbReference type="AlphaFoldDB" id="E3LHT9"/>
<dbReference type="SUPFAM" id="SSF81321">
    <property type="entry name" value="Family A G protein-coupled receptor-like"/>
    <property type="match status" value="1"/>
</dbReference>
<organism evidence="3">
    <name type="scientific">Caenorhabditis remanei</name>
    <name type="common">Caenorhabditis vulgaris</name>
    <dbReference type="NCBI Taxonomy" id="31234"/>
    <lineage>
        <taxon>Eukaryota</taxon>
        <taxon>Metazoa</taxon>
        <taxon>Ecdysozoa</taxon>
        <taxon>Nematoda</taxon>
        <taxon>Chromadorea</taxon>
        <taxon>Rhabditida</taxon>
        <taxon>Rhabditina</taxon>
        <taxon>Rhabditomorpha</taxon>
        <taxon>Rhabditoidea</taxon>
        <taxon>Rhabditidae</taxon>
        <taxon>Peloderinae</taxon>
        <taxon>Caenorhabditis</taxon>
    </lineage>
</organism>
<gene>
    <name evidence="2" type="ORF">CRE_08843</name>
</gene>
<dbReference type="OrthoDB" id="5851109at2759"/>
<feature type="transmembrane region" description="Helical" evidence="1">
    <location>
        <begin position="76"/>
        <end position="99"/>
    </location>
</feature>
<dbReference type="HOGENOM" id="CLU_053041_0_0_1"/>